<dbReference type="GO" id="GO:0008199">
    <property type="term" value="F:ferric iron binding"/>
    <property type="evidence" value="ECO:0007669"/>
    <property type="project" value="TreeGrafter"/>
</dbReference>
<dbReference type="InterPro" id="IPR056797">
    <property type="entry name" value="FdhE_central"/>
</dbReference>
<dbReference type="Pfam" id="PF24859">
    <property type="entry name" value="FdhE_central"/>
    <property type="match status" value="1"/>
</dbReference>
<dbReference type="InterPro" id="IPR024064">
    <property type="entry name" value="FdhE-like_sf"/>
</dbReference>
<dbReference type="EMBL" id="CP040764">
    <property type="protein sequence ID" value="QDA36600.1"/>
    <property type="molecule type" value="Genomic_DNA"/>
</dbReference>
<dbReference type="PANTHER" id="PTHR37689">
    <property type="entry name" value="PROTEIN FDHE"/>
    <property type="match status" value="1"/>
</dbReference>
<dbReference type="Pfam" id="PF04216">
    <property type="entry name" value="FdhE_N"/>
    <property type="match status" value="1"/>
</dbReference>
<keyword evidence="1" id="KW-0963">Cytoplasm</keyword>
<reference evidence="6" key="1">
    <citation type="submission" date="2019-05" db="EMBL/GenBank/DDBJ databases">
        <title>Tamlana fucoidanivorans sp. nov., isolated from the surface of algae collected from Fujian province in China.</title>
        <authorList>
            <person name="Li J."/>
        </authorList>
    </citation>
    <scope>NUCLEOTIDE SEQUENCE [LARGE SCALE GENOMIC DNA]</scope>
    <source>
        <strain evidence="6">2251</strain>
        <plasmid evidence="6">unnamed3</plasmid>
    </source>
</reference>
<feature type="domain" description="FdhE central" evidence="3">
    <location>
        <begin position="186"/>
        <end position="224"/>
    </location>
</feature>
<evidence type="ECO:0000313" key="5">
    <source>
        <dbReference type="EMBL" id="QDA36600.1"/>
    </source>
</evidence>
<accession>A0A4Y5SSW1</accession>
<dbReference type="SUPFAM" id="SSF144020">
    <property type="entry name" value="FdhE-like"/>
    <property type="match status" value="1"/>
</dbReference>
<dbReference type="GO" id="GO:0051604">
    <property type="term" value="P:protein maturation"/>
    <property type="evidence" value="ECO:0007669"/>
    <property type="project" value="TreeGrafter"/>
</dbReference>
<dbReference type="AlphaFoldDB" id="A0A4Y5SSW1"/>
<dbReference type="GO" id="GO:0005829">
    <property type="term" value="C:cytosol"/>
    <property type="evidence" value="ECO:0007669"/>
    <property type="project" value="TreeGrafter"/>
</dbReference>
<dbReference type="NCBIfam" id="TIGR01562">
    <property type="entry name" value="FdhE"/>
    <property type="match status" value="1"/>
</dbReference>
<dbReference type="Gene3D" id="3.90.1670.10">
    <property type="entry name" value="FdhE-like domain"/>
    <property type="match status" value="1"/>
</dbReference>
<dbReference type="Proteomes" id="UP000296374">
    <property type="component" value="Plasmid unnamed3"/>
</dbReference>
<proteinExistence type="predicted"/>
<sequence>MTRFPQPDPSAIGGVPTAPLAFLPDPARLFATRAKRLDFLAGHSANLGPWLAFLGRLSDLQARLARDLPPATPLSPERVQLARESRMPPLDRRAEATDPQLHDILDRVLTAAADLEMPDPARMALLAVSSAPLGDRHWLLENILSDTVPEDSVAPHLFAALAVQLHMARRAATLEARQLVAIRTGVCPACGGRPATSSVIGVGDLDGVRYAACACCQTQWNEVRLTCLCCGSTAAISYRSVETTEATVRAEVCGDCDSWVKILYQNKNHSLEPVADDVASLGLDLMMKDTGLRRGGVNPFLTGF</sequence>
<dbReference type="PANTHER" id="PTHR37689:SF1">
    <property type="entry name" value="PROTEIN FDHE"/>
    <property type="match status" value="1"/>
</dbReference>
<evidence type="ECO:0000256" key="1">
    <source>
        <dbReference type="ARBA" id="ARBA00022490"/>
    </source>
</evidence>
<dbReference type="InterPro" id="IPR006452">
    <property type="entry name" value="Formate_DH_accessory"/>
</dbReference>
<dbReference type="InterPro" id="IPR056796">
    <property type="entry name" value="FdhE_C"/>
</dbReference>
<dbReference type="Pfam" id="PF24860">
    <property type="entry name" value="FdhE_C"/>
    <property type="match status" value="1"/>
</dbReference>
<dbReference type="RefSeq" id="WP_139616314.1">
    <property type="nucleotide sequence ID" value="NZ_CP040764.1"/>
</dbReference>
<protein>
    <submittedName>
        <fullName evidence="5">Formate dehydrogenase accessory protein FdhE</fullName>
    </submittedName>
</protein>
<geneLocation type="plasmid" evidence="5 6">
    <name>unnamed3</name>
</geneLocation>
<feature type="domain" description="FdhE N-terminal" evidence="2">
    <location>
        <begin position="19"/>
        <end position="181"/>
    </location>
</feature>
<gene>
    <name evidence="5" type="primary">fdhE</name>
    <name evidence="5" type="ORF">E4191_21110</name>
</gene>
<name>A0A4Y5SSW1_9RHOB</name>
<dbReference type="CDD" id="cd16341">
    <property type="entry name" value="FdhE"/>
    <property type="match status" value="1"/>
</dbReference>
<dbReference type="PIRSF" id="PIRSF018296">
    <property type="entry name" value="Format_dh_formtn"/>
    <property type="match status" value="1"/>
</dbReference>
<organism evidence="5 6">
    <name type="scientific">Paracoccus liaowanqingii</name>
    <dbReference type="NCBI Taxonomy" id="2560053"/>
    <lineage>
        <taxon>Bacteria</taxon>
        <taxon>Pseudomonadati</taxon>
        <taxon>Pseudomonadota</taxon>
        <taxon>Alphaproteobacteria</taxon>
        <taxon>Rhodobacterales</taxon>
        <taxon>Paracoccaceae</taxon>
        <taxon>Paracoccus</taxon>
    </lineage>
</organism>
<evidence type="ECO:0000259" key="3">
    <source>
        <dbReference type="Pfam" id="PF24859"/>
    </source>
</evidence>
<evidence type="ECO:0000313" key="6">
    <source>
        <dbReference type="Proteomes" id="UP000296374"/>
    </source>
</evidence>
<dbReference type="KEGG" id="plia:E4191_21110"/>
<dbReference type="InterPro" id="IPR056774">
    <property type="entry name" value="FdhE_N"/>
</dbReference>
<keyword evidence="5" id="KW-0614">Plasmid</keyword>
<evidence type="ECO:0000259" key="4">
    <source>
        <dbReference type="Pfam" id="PF24860"/>
    </source>
</evidence>
<evidence type="ECO:0000259" key="2">
    <source>
        <dbReference type="Pfam" id="PF04216"/>
    </source>
</evidence>
<feature type="domain" description="FdhE C-terminal" evidence="4">
    <location>
        <begin position="226"/>
        <end position="301"/>
    </location>
</feature>